<proteinExistence type="predicted"/>
<protein>
    <submittedName>
        <fullName evidence="3">Uncharacterized protein</fullName>
    </submittedName>
</protein>
<sequence length="196" mass="21145">MRTPSSSKALALVCLLSWAGTAQAQAPASPASSPPVAESAAIPSGADPPGDTLLDALTCRTSVADIASLLPRLRRERPDEFVQTERQYSSPMMDLYRLVEPVRAWGHESDAVVVTPNRVLLAVEGPLEQAAAQLEHELQRTQDAPLSGALDEQHALLVYAGDRPGLDTRTLIGCEYRIPDLSLLDDPQDAWRKSTP</sequence>
<feature type="region of interest" description="Disordered" evidence="1">
    <location>
        <begin position="25"/>
        <end position="51"/>
    </location>
</feature>
<feature type="chain" id="PRO_5045963289" evidence="2">
    <location>
        <begin position="25"/>
        <end position="196"/>
    </location>
</feature>
<gene>
    <name evidence="3" type="ORF">AAD027_07820</name>
</gene>
<keyword evidence="2" id="KW-0732">Signal</keyword>
<organism evidence="3 4">
    <name type="scientific">Pseudoxanthomonas putridarboris</name>
    <dbReference type="NCBI Taxonomy" id="752605"/>
    <lineage>
        <taxon>Bacteria</taxon>
        <taxon>Pseudomonadati</taxon>
        <taxon>Pseudomonadota</taxon>
        <taxon>Gammaproteobacteria</taxon>
        <taxon>Lysobacterales</taxon>
        <taxon>Lysobacteraceae</taxon>
        <taxon>Pseudoxanthomonas</taxon>
    </lineage>
</organism>
<evidence type="ECO:0000256" key="1">
    <source>
        <dbReference type="SAM" id="MobiDB-lite"/>
    </source>
</evidence>
<feature type="compositionally biased region" description="Low complexity" evidence="1">
    <location>
        <begin position="25"/>
        <end position="44"/>
    </location>
</feature>
<comment type="caution">
    <text evidence="3">The sequence shown here is derived from an EMBL/GenBank/DDBJ whole genome shotgun (WGS) entry which is preliminary data.</text>
</comment>
<evidence type="ECO:0000256" key="2">
    <source>
        <dbReference type="SAM" id="SignalP"/>
    </source>
</evidence>
<reference evidence="3 4" key="1">
    <citation type="submission" date="2024-04" db="EMBL/GenBank/DDBJ databases">
        <title>Draft genome sequence of Pseudoxanthomonas putridarboris WD12.</title>
        <authorList>
            <person name="Oh J."/>
        </authorList>
    </citation>
    <scope>NUCLEOTIDE SEQUENCE [LARGE SCALE GENOMIC DNA]</scope>
    <source>
        <strain evidence="3 4">WD12</strain>
    </source>
</reference>
<dbReference type="EMBL" id="JBBWWT010000003">
    <property type="protein sequence ID" value="MEL1264276.1"/>
    <property type="molecule type" value="Genomic_DNA"/>
</dbReference>
<feature type="signal peptide" evidence="2">
    <location>
        <begin position="1"/>
        <end position="24"/>
    </location>
</feature>
<evidence type="ECO:0000313" key="4">
    <source>
        <dbReference type="Proteomes" id="UP001459204"/>
    </source>
</evidence>
<evidence type="ECO:0000313" key="3">
    <source>
        <dbReference type="EMBL" id="MEL1264276.1"/>
    </source>
</evidence>
<name>A0ABU9J042_9GAMM</name>
<dbReference type="RefSeq" id="WP_341725468.1">
    <property type="nucleotide sequence ID" value="NZ_JBBWWT010000003.1"/>
</dbReference>
<dbReference type="Proteomes" id="UP001459204">
    <property type="component" value="Unassembled WGS sequence"/>
</dbReference>
<keyword evidence="4" id="KW-1185">Reference proteome</keyword>
<accession>A0ABU9J042</accession>